<gene>
    <name evidence="2" type="ORF">V6N11_071847</name>
</gene>
<dbReference type="EMBL" id="JBBPBN010000003">
    <property type="protein sequence ID" value="KAK9043508.1"/>
    <property type="molecule type" value="Genomic_DNA"/>
</dbReference>
<evidence type="ECO:0000256" key="1">
    <source>
        <dbReference type="SAM" id="MobiDB-lite"/>
    </source>
</evidence>
<feature type="compositionally biased region" description="Basic and acidic residues" evidence="1">
    <location>
        <begin position="216"/>
        <end position="233"/>
    </location>
</feature>
<proteinExistence type="predicted"/>
<accession>A0ABR2U234</accession>
<name>A0ABR2U234_9ROSI</name>
<evidence type="ECO:0000313" key="2">
    <source>
        <dbReference type="EMBL" id="KAK9043508.1"/>
    </source>
</evidence>
<keyword evidence="3" id="KW-1185">Reference proteome</keyword>
<feature type="region of interest" description="Disordered" evidence="1">
    <location>
        <begin position="200"/>
        <end position="252"/>
    </location>
</feature>
<sequence length="252" mass="27753">MVDVEFSTPSLPIHTIEKPSHTLDPHVSNPNSVLTSTNTYDINDVPKNSSNPSPCINMGNEMMKPWRASRFPLLPPMAEDNDIYLLEGDVTCDSVNGIISIDFSDRVQALAEENFDQTVWNAGNDAQLPNILQVLANPTAQGSRFNPLFEASDDDMAMTSVIPTEAQNLLARNGKVPIHQPSKSPKQWPPVSLRKPLKVSMLSSSSNPLPPPLPRKSKELPHNTTRTSRDSHKAVLIPEESAPIALPNHHEH</sequence>
<protein>
    <submittedName>
        <fullName evidence="2">Uncharacterized protein</fullName>
    </submittedName>
</protein>
<reference evidence="2 3" key="1">
    <citation type="journal article" date="2024" name="G3 (Bethesda)">
        <title>Genome assembly of Hibiscus sabdariffa L. provides insights into metabolisms of medicinal natural products.</title>
        <authorList>
            <person name="Kim T."/>
        </authorList>
    </citation>
    <scope>NUCLEOTIDE SEQUENCE [LARGE SCALE GENOMIC DNA]</scope>
    <source>
        <strain evidence="2">TK-2024</strain>
        <tissue evidence="2">Old leaves</tissue>
    </source>
</reference>
<organism evidence="2 3">
    <name type="scientific">Hibiscus sabdariffa</name>
    <name type="common">roselle</name>
    <dbReference type="NCBI Taxonomy" id="183260"/>
    <lineage>
        <taxon>Eukaryota</taxon>
        <taxon>Viridiplantae</taxon>
        <taxon>Streptophyta</taxon>
        <taxon>Embryophyta</taxon>
        <taxon>Tracheophyta</taxon>
        <taxon>Spermatophyta</taxon>
        <taxon>Magnoliopsida</taxon>
        <taxon>eudicotyledons</taxon>
        <taxon>Gunneridae</taxon>
        <taxon>Pentapetalae</taxon>
        <taxon>rosids</taxon>
        <taxon>malvids</taxon>
        <taxon>Malvales</taxon>
        <taxon>Malvaceae</taxon>
        <taxon>Malvoideae</taxon>
        <taxon>Hibiscus</taxon>
    </lineage>
</organism>
<evidence type="ECO:0000313" key="3">
    <source>
        <dbReference type="Proteomes" id="UP001396334"/>
    </source>
</evidence>
<comment type="caution">
    <text evidence="2">The sequence shown here is derived from an EMBL/GenBank/DDBJ whole genome shotgun (WGS) entry which is preliminary data.</text>
</comment>
<dbReference type="Proteomes" id="UP001396334">
    <property type="component" value="Unassembled WGS sequence"/>
</dbReference>